<keyword evidence="2" id="KW-1185">Reference proteome</keyword>
<evidence type="ECO:0000313" key="2">
    <source>
        <dbReference type="Proteomes" id="UP000789759"/>
    </source>
</evidence>
<dbReference type="GO" id="GO:0003676">
    <property type="term" value="F:nucleic acid binding"/>
    <property type="evidence" value="ECO:0007669"/>
    <property type="project" value="InterPro"/>
</dbReference>
<dbReference type="Proteomes" id="UP000789759">
    <property type="component" value="Unassembled WGS sequence"/>
</dbReference>
<name>A0A9N9NCM7_9GLOM</name>
<dbReference type="GO" id="GO:0008270">
    <property type="term" value="F:zinc ion binding"/>
    <property type="evidence" value="ECO:0007669"/>
    <property type="project" value="InterPro"/>
</dbReference>
<comment type="caution">
    <text evidence="1">The sequence shown here is derived from an EMBL/GenBank/DDBJ whole genome shotgun (WGS) entry which is preliminary data.</text>
</comment>
<reference evidence="1" key="1">
    <citation type="submission" date="2021-06" db="EMBL/GenBank/DDBJ databases">
        <authorList>
            <person name="Kallberg Y."/>
            <person name="Tangrot J."/>
            <person name="Rosling A."/>
        </authorList>
    </citation>
    <scope>NUCLEOTIDE SEQUENCE</scope>
    <source>
        <strain evidence="1">FL966</strain>
    </source>
</reference>
<dbReference type="EMBL" id="CAJVQA010013246">
    <property type="protein sequence ID" value="CAG8722803.1"/>
    <property type="molecule type" value="Genomic_DNA"/>
</dbReference>
<dbReference type="InterPro" id="IPR036875">
    <property type="entry name" value="Znf_CCHC_sf"/>
</dbReference>
<accession>A0A9N9NCM7</accession>
<dbReference type="OrthoDB" id="9890280at2759"/>
<sequence length="423" mass="50135">MSYCNFCKTTTDHQTIFCSQTQCKVCQKYGHINIYCPTLPCRVCGVKGHTLRTCQYERIYSKNHVYAKPDNDGLLECGCSADLLKRRIEEIKEYQPNMSYNRRYHCCRCLDIINVDKIRETNNTFLCIGCNAEFYENLNDNDNRKIQYKNSDEYRKNLVKCVVCQKEHKRASYLDGIGDFCDIHHQVAYKVWRDMDNPNIKLWTRIIHWTDTNQTRLSAYPMNQSAILRTVLRLQNKLDISYEEALNEKSGDFWNSKGETDDSDDWYYDDYSFARVINTLNINNEQRIERERLRKLIIESFEFHSNIDIENLLDNLHRNFGGNLENITFCKSCWCVVKKTRENLCDDCNPNRDNNQENLINNNNDNYIKIMEKMEEISNQINQLNLISKENKNEIEKIKAPFVLIKNLCNTFSDKDKDFISFM</sequence>
<proteinExistence type="predicted"/>
<protein>
    <submittedName>
        <fullName evidence="1">21221_t:CDS:1</fullName>
    </submittedName>
</protein>
<organism evidence="1 2">
    <name type="scientific">Cetraspora pellucida</name>
    <dbReference type="NCBI Taxonomy" id="1433469"/>
    <lineage>
        <taxon>Eukaryota</taxon>
        <taxon>Fungi</taxon>
        <taxon>Fungi incertae sedis</taxon>
        <taxon>Mucoromycota</taxon>
        <taxon>Glomeromycotina</taxon>
        <taxon>Glomeromycetes</taxon>
        <taxon>Diversisporales</taxon>
        <taxon>Gigasporaceae</taxon>
        <taxon>Cetraspora</taxon>
    </lineage>
</organism>
<evidence type="ECO:0000313" key="1">
    <source>
        <dbReference type="EMBL" id="CAG8722803.1"/>
    </source>
</evidence>
<dbReference type="AlphaFoldDB" id="A0A9N9NCM7"/>
<dbReference type="SUPFAM" id="SSF57756">
    <property type="entry name" value="Retrovirus zinc finger-like domains"/>
    <property type="match status" value="1"/>
</dbReference>
<gene>
    <name evidence="1" type="ORF">CPELLU_LOCUS13001</name>
</gene>